<dbReference type="SUPFAM" id="SSF54695">
    <property type="entry name" value="POZ domain"/>
    <property type="match status" value="1"/>
</dbReference>
<dbReference type="Proteomes" id="UP001213000">
    <property type="component" value="Unassembled WGS sequence"/>
</dbReference>
<feature type="compositionally biased region" description="Polar residues" evidence="1">
    <location>
        <begin position="278"/>
        <end position="289"/>
    </location>
</feature>
<dbReference type="PROSITE" id="PS50097">
    <property type="entry name" value="BTB"/>
    <property type="match status" value="1"/>
</dbReference>
<dbReference type="InterPro" id="IPR000210">
    <property type="entry name" value="BTB/POZ_dom"/>
</dbReference>
<name>A0AAD5YVK9_9AGAR</name>
<evidence type="ECO:0000259" key="2">
    <source>
        <dbReference type="PROSITE" id="PS50097"/>
    </source>
</evidence>
<evidence type="ECO:0000313" key="3">
    <source>
        <dbReference type="EMBL" id="KAJ3567015.1"/>
    </source>
</evidence>
<feature type="compositionally biased region" description="Acidic residues" evidence="1">
    <location>
        <begin position="229"/>
        <end position="259"/>
    </location>
</feature>
<dbReference type="InterPro" id="IPR011333">
    <property type="entry name" value="SKP1/BTB/POZ_sf"/>
</dbReference>
<protein>
    <recommendedName>
        <fullName evidence="2">BTB domain-containing protein</fullName>
    </recommendedName>
</protein>
<proteinExistence type="predicted"/>
<dbReference type="EMBL" id="JANIEX010000443">
    <property type="protein sequence ID" value="KAJ3567015.1"/>
    <property type="molecule type" value="Genomic_DNA"/>
</dbReference>
<sequence>MASFSPRPFPPSTLSDVPIEYIIEQLRNLAPYYWEKPETADCTIIVPIPFVGRRPTSTTESPTPIKFRHSIDFHPSATGGRVTESSLNSTPRLTFKLHMDYLSAHSSYLRSLFSGACAMDLINSRSSLSSESVPQYSVPSDRLPKLLSSVHEHPVLYLPVPDPTSFHLLIHWMYFNQLNVISEALHDGSIQWEGIARNVEYLGLSADIKLFLSKWYHTWLAMDAMEDEDSECDSDTDCNESDDEDDSTYTAVDTDEFIEVDGLKSGSRGRPREARPISYQSGGSRSPST</sequence>
<reference evidence="3" key="1">
    <citation type="submission" date="2022-07" db="EMBL/GenBank/DDBJ databases">
        <title>Genome Sequence of Leucocoprinus birnbaumii.</title>
        <authorList>
            <person name="Buettner E."/>
        </authorList>
    </citation>
    <scope>NUCLEOTIDE SEQUENCE</scope>
    <source>
        <strain evidence="3">VT141</strain>
    </source>
</reference>
<feature type="domain" description="BTB" evidence="2">
    <location>
        <begin position="83"/>
        <end position="182"/>
    </location>
</feature>
<accession>A0AAD5YVK9</accession>
<gene>
    <name evidence="3" type="ORF">NP233_g6636</name>
</gene>
<evidence type="ECO:0000256" key="1">
    <source>
        <dbReference type="SAM" id="MobiDB-lite"/>
    </source>
</evidence>
<dbReference type="AlphaFoldDB" id="A0AAD5YVK9"/>
<keyword evidence="4" id="KW-1185">Reference proteome</keyword>
<dbReference type="Gene3D" id="3.30.710.10">
    <property type="entry name" value="Potassium Channel Kv1.1, Chain A"/>
    <property type="match status" value="1"/>
</dbReference>
<evidence type="ECO:0000313" key="4">
    <source>
        <dbReference type="Proteomes" id="UP001213000"/>
    </source>
</evidence>
<feature type="region of interest" description="Disordered" evidence="1">
    <location>
        <begin position="229"/>
        <end position="289"/>
    </location>
</feature>
<comment type="caution">
    <text evidence="3">The sequence shown here is derived from an EMBL/GenBank/DDBJ whole genome shotgun (WGS) entry which is preliminary data.</text>
</comment>
<organism evidence="3 4">
    <name type="scientific">Leucocoprinus birnbaumii</name>
    <dbReference type="NCBI Taxonomy" id="56174"/>
    <lineage>
        <taxon>Eukaryota</taxon>
        <taxon>Fungi</taxon>
        <taxon>Dikarya</taxon>
        <taxon>Basidiomycota</taxon>
        <taxon>Agaricomycotina</taxon>
        <taxon>Agaricomycetes</taxon>
        <taxon>Agaricomycetidae</taxon>
        <taxon>Agaricales</taxon>
        <taxon>Agaricineae</taxon>
        <taxon>Agaricaceae</taxon>
        <taxon>Leucocoprinus</taxon>
    </lineage>
</organism>